<proteinExistence type="predicted"/>
<organism evidence="1 2">
    <name type="scientific">Shimia litoralis</name>
    <dbReference type="NCBI Taxonomy" id="420403"/>
    <lineage>
        <taxon>Bacteria</taxon>
        <taxon>Pseudomonadati</taxon>
        <taxon>Pseudomonadota</taxon>
        <taxon>Alphaproteobacteria</taxon>
        <taxon>Rhodobacterales</taxon>
        <taxon>Roseobacteraceae</taxon>
    </lineage>
</organism>
<evidence type="ECO:0000313" key="1">
    <source>
        <dbReference type="EMBL" id="TKZ18000.1"/>
    </source>
</evidence>
<reference evidence="1 2" key="1">
    <citation type="submission" date="2019-04" db="EMBL/GenBank/DDBJ databases">
        <title>Genome sequence of Pelagicola litoralis CL-ES2.</title>
        <authorList>
            <person name="Cao J."/>
        </authorList>
    </citation>
    <scope>NUCLEOTIDE SEQUENCE [LARGE SCALE GENOMIC DNA]</scope>
    <source>
        <strain evidence="1 2">CL-ES2</strain>
    </source>
</reference>
<dbReference type="RefSeq" id="WP_138016956.1">
    <property type="nucleotide sequence ID" value="NZ_SULI01000019.1"/>
</dbReference>
<comment type="caution">
    <text evidence="1">The sequence shown here is derived from an EMBL/GenBank/DDBJ whole genome shotgun (WGS) entry which is preliminary data.</text>
</comment>
<dbReference type="EMBL" id="SULI01000019">
    <property type="protein sequence ID" value="TKZ18000.1"/>
    <property type="molecule type" value="Genomic_DNA"/>
</dbReference>
<sequence>MTIFIQKGDAPMSVRQAVKRGLRYFEAQKQQYLREAGLLTDDADYKAWAAQWLSDNAVNGANNQFNHQLAAYRAALARLAQYRSATGRALVTQERDTGALDDSGNPVTETVVVQPAIAPLPAEIEQAIILPETGAQTGTEMVANPAIVQDEAERAAAQAVIDATPPEVKAF</sequence>
<dbReference type="AlphaFoldDB" id="A0A4U7MXR4"/>
<accession>A0A4U7MXR4</accession>
<keyword evidence="2" id="KW-1185">Reference proteome</keyword>
<gene>
    <name evidence="1" type="ORF">FAP39_13670</name>
</gene>
<protein>
    <submittedName>
        <fullName evidence="1">Uncharacterized protein</fullName>
    </submittedName>
</protein>
<evidence type="ECO:0000313" key="2">
    <source>
        <dbReference type="Proteomes" id="UP000306575"/>
    </source>
</evidence>
<dbReference type="OrthoDB" id="7865934at2"/>
<dbReference type="Proteomes" id="UP000306575">
    <property type="component" value="Unassembled WGS sequence"/>
</dbReference>
<name>A0A4U7MXR4_9RHOB</name>